<organism>
    <name type="scientific">Branchiostoma floridae</name>
    <name type="common">Florida lancelet</name>
    <name type="synonym">Amphioxus</name>
    <dbReference type="NCBI Taxonomy" id="7739"/>
    <lineage>
        <taxon>Eukaryota</taxon>
        <taxon>Metazoa</taxon>
        <taxon>Chordata</taxon>
        <taxon>Cephalochordata</taxon>
        <taxon>Leptocardii</taxon>
        <taxon>Amphioxiformes</taxon>
        <taxon>Branchiostomatidae</taxon>
        <taxon>Branchiostoma</taxon>
    </lineage>
</organism>
<feature type="region of interest" description="Disordered" evidence="1">
    <location>
        <begin position="85"/>
        <end position="107"/>
    </location>
</feature>
<evidence type="ECO:0000256" key="1">
    <source>
        <dbReference type="SAM" id="MobiDB-lite"/>
    </source>
</evidence>
<dbReference type="AlphaFoldDB" id="C3ZUK7"/>
<protein>
    <recommendedName>
        <fullName evidence="2">DUF6589 domain-containing protein</fullName>
    </recommendedName>
</protein>
<accession>C3ZUK7</accession>
<dbReference type="InterPro" id="IPR046496">
    <property type="entry name" value="DUF6589"/>
</dbReference>
<feature type="compositionally biased region" description="Polar residues" evidence="1">
    <location>
        <begin position="91"/>
        <end position="107"/>
    </location>
</feature>
<reference evidence="3" key="1">
    <citation type="journal article" date="2008" name="Nature">
        <title>The amphioxus genome and the evolution of the chordate karyotype.</title>
        <authorList>
            <consortium name="US DOE Joint Genome Institute (JGI-PGF)"/>
            <person name="Putnam N.H."/>
            <person name="Butts T."/>
            <person name="Ferrier D.E.K."/>
            <person name="Furlong R.F."/>
            <person name="Hellsten U."/>
            <person name="Kawashima T."/>
            <person name="Robinson-Rechavi M."/>
            <person name="Shoguchi E."/>
            <person name="Terry A."/>
            <person name="Yu J.-K."/>
            <person name="Benito-Gutierrez E.L."/>
            <person name="Dubchak I."/>
            <person name="Garcia-Fernandez J."/>
            <person name="Gibson-Brown J.J."/>
            <person name="Grigoriev I.V."/>
            <person name="Horton A.C."/>
            <person name="de Jong P.J."/>
            <person name="Jurka J."/>
            <person name="Kapitonov V.V."/>
            <person name="Kohara Y."/>
            <person name="Kuroki Y."/>
            <person name="Lindquist E."/>
            <person name="Lucas S."/>
            <person name="Osoegawa K."/>
            <person name="Pennacchio L.A."/>
            <person name="Salamov A.A."/>
            <person name="Satou Y."/>
            <person name="Sauka-Spengler T."/>
            <person name="Schmutz J."/>
            <person name="Shin-I T."/>
            <person name="Toyoda A."/>
            <person name="Bronner-Fraser M."/>
            <person name="Fujiyama A."/>
            <person name="Holland L.Z."/>
            <person name="Holland P.W.H."/>
            <person name="Satoh N."/>
            <person name="Rokhsar D.S."/>
        </authorList>
    </citation>
    <scope>NUCLEOTIDE SEQUENCE [LARGE SCALE GENOMIC DNA]</scope>
    <source>
        <strain evidence="3">S238N-H82</strain>
        <tissue evidence="3">Testes</tissue>
    </source>
</reference>
<feature type="compositionally biased region" description="Basic and acidic residues" evidence="1">
    <location>
        <begin position="230"/>
        <end position="239"/>
    </location>
</feature>
<feature type="domain" description="DUF6589" evidence="2">
    <location>
        <begin position="228"/>
        <end position="382"/>
    </location>
</feature>
<proteinExistence type="predicted"/>
<dbReference type="InParanoid" id="C3ZUK7"/>
<dbReference type="EMBL" id="GG666684">
    <property type="protein sequence ID" value="EEN43719.1"/>
    <property type="molecule type" value="Genomic_DNA"/>
</dbReference>
<evidence type="ECO:0000259" key="2">
    <source>
        <dbReference type="Pfam" id="PF20231"/>
    </source>
</evidence>
<dbReference type="Pfam" id="PF20231">
    <property type="entry name" value="DUF6589"/>
    <property type="match status" value="1"/>
</dbReference>
<sequence length="429" mass="49077">MKLFTEKLAAWKAEELEKCNSPEEKSTIVSFFCTAHFLLGLSHHATQALKEHQTTLEMVYSQLGRDSLINNYDNITVKERKVVLSTGGTGENPQSSMSGQSRLSKNCPVSANVTMPSGRKILPEDRVKANRRQLVQMENCEIFASLHGISQRQKRAYRRRAQPVDPNQGYGEDYNSYKEFVDKDTDALILTVSMDYFGIYTMEEKTRNEHEIRAHDLDMQPTPNPNSSPDKPKESCQEEDYKRNYTLARLFYGLFLRNMRDAVKEGDGERLHRLYSFALLYYRAYGHTQYAYSSFLSLHMAYSLVRTRIAFSTRGGGGGGQNISLDLNLENHNNFAKSFPKNMGPSLNENSALRVTRSLHYLKALMDNQNAALGRRGASGYHHKEKWDEDIKLLVEENRKADLLAVIPGRAFESFPSFNRNLLHKINYN</sequence>
<evidence type="ECO:0000313" key="3">
    <source>
        <dbReference type="EMBL" id="EEN43719.1"/>
    </source>
</evidence>
<feature type="region of interest" description="Disordered" evidence="1">
    <location>
        <begin position="214"/>
        <end position="239"/>
    </location>
</feature>
<gene>
    <name evidence="3" type="ORF">BRAFLDRAFT_94611</name>
</gene>
<name>C3ZUK7_BRAFL</name>